<evidence type="ECO:0000256" key="1">
    <source>
        <dbReference type="ARBA" id="ARBA00023172"/>
    </source>
</evidence>
<dbReference type="Pfam" id="PF00589">
    <property type="entry name" value="Phage_integrase"/>
    <property type="match status" value="1"/>
</dbReference>
<dbReference type="InterPro" id="IPR002104">
    <property type="entry name" value="Integrase_catalytic"/>
</dbReference>
<dbReference type="InterPro" id="IPR011010">
    <property type="entry name" value="DNA_brk_join_enz"/>
</dbReference>
<evidence type="ECO:0000313" key="4">
    <source>
        <dbReference type="Proteomes" id="UP000547528"/>
    </source>
</evidence>
<dbReference type="PROSITE" id="PS51898">
    <property type="entry name" value="TYR_RECOMBINASE"/>
    <property type="match status" value="1"/>
</dbReference>
<name>A0A7W5TRB3_9MICC</name>
<dbReference type="InterPro" id="IPR013762">
    <property type="entry name" value="Integrase-like_cat_sf"/>
</dbReference>
<keyword evidence="1" id="KW-0233">DNA recombination</keyword>
<feature type="domain" description="Tyr recombinase" evidence="2">
    <location>
        <begin position="253"/>
        <end position="433"/>
    </location>
</feature>
<reference evidence="3 4" key="1">
    <citation type="submission" date="2020-08" db="EMBL/GenBank/DDBJ databases">
        <title>Sequencing the genomes of 1000 actinobacteria strains.</title>
        <authorList>
            <person name="Klenk H.-P."/>
        </authorList>
    </citation>
    <scope>NUCLEOTIDE SEQUENCE [LARGE SCALE GENOMIC DNA]</scope>
    <source>
        <strain evidence="3 4">DSM 28238</strain>
    </source>
</reference>
<evidence type="ECO:0000313" key="3">
    <source>
        <dbReference type="EMBL" id="MBB3667765.1"/>
    </source>
</evidence>
<protein>
    <submittedName>
        <fullName evidence="3">Site-specific recombinase XerD</fullName>
    </submittedName>
</protein>
<dbReference type="AlphaFoldDB" id="A0A7W5TRB3"/>
<keyword evidence="4" id="KW-1185">Reference proteome</keyword>
<dbReference type="PANTHER" id="PTHR30349:SF90">
    <property type="entry name" value="TYROSINE RECOMBINASE XERD"/>
    <property type="match status" value="1"/>
</dbReference>
<dbReference type="Proteomes" id="UP000547528">
    <property type="component" value="Unassembled WGS sequence"/>
</dbReference>
<gene>
    <name evidence="3" type="ORF">FHX47_001386</name>
</gene>
<dbReference type="Gene3D" id="1.10.443.10">
    <property type="entry name" value="Intergrase catalytic core"/>
    <property type="match status" value="1"/>
</dbReference>
<dbReference type="RefSeq" id="WP_183358183.1">
    <property type="nucleotide sequence ID" value="NZ_BAABKR010000001.1"/>
</dbReference>
<comment type="caution">
    <text evidence="3">The sequence shown here is derived from an EMBL/GenBank/DDBJ whole genome shotgun (WGS) entry which is preliminary data.</text>
</comment>
<dbReference type="GO" id="GO:0003677">
    <property type="term" value="F:DNA binding"/>
    <property type="evidence" value="ECO:0007669"/>
    <property type="project" value="InterPro"/>
</dbReference>
<organism evidence="3 4">
    <name type="scientific">Garicola koreensis</name>
    <dbReference type="NCBI Taxonomy" id="1262554"/>
    <lineage>
        <taxon>Bacteria</taxon>
        <taxon>Bacillati</taxon>
        <taxon>Actinomycetota</taxon>
        <taxon>Actinomycetes</taxon>
        <taxon>Micrococcales</taxon>
        <taxon>Micrococcaceae</taxon>
        <taxon>Garicola</taxon>
    </lineage>
</organism>
<evidence type="ECO:0000259" key="2">
    <source>
        <dbReference type="PROSITE" id="PS51898"/>
    </source>
</evidence>
<dbReference type="PANTHER" id="PTHR30349">
    <property type="entry name" value="PHAGE INTEGRASE-RELATED"/>
    <property type="match status" value="1"/>
</dbReference>
<dbReference type="GO" id="GO:0015074">
    <property type="term" value="P:DNA integration"/>
    <property type="evidence" value="ECO:0007669"/>
    <property type="project" value="InterPro"/>
</dbReference>
<dbReference type="GO" id="GO:0006310">
    <property type="term" value="P:DNA recombination"/>
    <property type="evidence" value="ECO:0007669"/>
    <property type="project" value="UniProtKB-KW"/>
</dbReference>
<sequence>MNNSMCAEYASIAAVDDPGFIGTEITVGDQVFSADQWRQKIWPRRCAGPMTAVMAEFIDWLLVQGYAPLTQRNHVRAAARLGSWMTEAGVGLDGLDPDRVRLMVAQDNQRHPKHRSANENISAVMRFLQQTGRVPAAATVEVPTGPVQVCLAAWARFLAQEQEQGPSWIGKARSFGEGFLRLIEDEQGQLAWGQVDAAMANEFLARAVAGYSSSTAQSMAALLRGLLTWAAAQGWISDTIASGVLSARRVRPDLPVAMRSAELAALKRAVDLTNPTGLRDAAIIAMLSRLGIRAGEVADLSLDDIDWRRSSLQVTGKGGRVLVLPMPADLGQVLVDYLRVRRADPGERGVFIRSMPPLTALSRTGISNVVTKYARLAGLEGVYAHRLRHTLASQVLSAGGTIRQVSELLGHTDPASAMSYARVDMAPLRGMAPPWGRLP</sequence>
<accession>A0A7W5TRB3</accession>
<proteinExistence type="predicted"/>
<dbReference type="EMBL" id="JACIBT010000003">
    <property type="protein sequence ID" value="MBB3667765.1"/>
    <property type="molecule type" value="Genomic_DNA"/>
</dbReference>
<dbReference type="InterPro" id="IPR050090">
    <property type="entry name" value="Tyrosine_recombinase_XerCD"/>
</dbReference>
<dbReference type="SUPFAM" id="SSF56349">
    <property type="entry name" value="DNA breaking-rejoining enzymes"/>
    <property type="match status" value="1"/>
</dbReference>